<evidence type="ECO:0000256" key="1">
    <source>
        <dbReference type="ARBA" id="ARBA00004219"/>
    </source>
</evidence>
<accession>E0SCQ6</accession>
<sequence length="4148" mass="418331">MPCALLFRSSGMKAVKVKTSQRVMAWGLVWLTGLQPLLPAWAAGVTVASGNTALEAAGNGVPVVNIATPDAAGLSHNRYHDFNVDNRGLILNNGTAQLTPSQLGGLLQNNPNLNGRAASAILNEVVSPNRSRLAGYLEVAGPAANVVVANPYGITCSGCGFLNTPRITLTTGTPRFDAAGRLDGLDVRGGDILIDGAGLDASGSDYFALIARTASLQAGLSAREARVVLGANRVDTAGRVTAQAGEGPAPALALDTGALGGMYANRISLVSTEQGVGVNTAGLSARQGDIQLSANGRLQVGSAIAQGDLTAQGGTLALQGSQQAQGNMTLRGAQGVTLTGSRTRAGQGLTLSSDGRITADGGQLSAGVRDDGAVQPGYGLTVSGAELMLGQAALTGDRVSLTASGAVSQSAGGAWQAGRALTLSGGALTLDGEAGAQTVTVSGDTLGGAGRWQATGDLTLDGFGAAQWDGALQAGGALTVGAASLRNGGQIQSHGSLTVRLSPAGGLTNSGTLAANGDTALTLGGLDNRGTVSALGRLTVQGATLDNAGQLAGGDALTLNGDYAGAGRVYSDGALTLTGNGVVGAGGRWQGKTVTVTGGTLDNGGELLGVDGLTLDLSGALGNTGTLAGQTLTAGAASLDNRGTVSGRQVSVQTTQLSNGGTLSADETLTVQARTGLDNGGSLLSGGELRVQAGQTANRGVMAGGALSVTADGLANSGTLQGRQAVGLTVGHDFSQTADGMLTSGGTVTVTAGGVATAGALTAQGLALSTGRWRHQGAVTLGGDGRLVLDELDNGGTLRAAGAWEMQAATLSNGGTLQGGRLALRGDTLSNDGQLGGLTQLDLTLSGAAVNRGTLAGERVSLTADRLDNGGTLLGMDALTLAIAGTARNQASGRWLSQGESRLTAGTLDNQGQWQGDSLTATADRIRNAGQLLGLSALTLTADGTLTNTATGTLLTQGAAVLRAATVDNDGEWQAGRLRLTADSLRNGGRIQSDGALDVALSPAGVLTNTGTLAANGDTTLTPGGLDNRGAVSVRGDLTVTGTDLDNAGQLAARGALTLTGSYAGAGSLYSDAALTLRGTTLANDGGRWQGQTVDIGGGPLTNDGNITGLDSLTVTTTGALTNRGRLAGQTLGITADALDNAGTLLGVDALTLAIAGTARNQTSGQWLSNGAGRLTAGTLDNRGQWQGDSLDATADRLDNAGTLLGLSAMTLTVNGALTNTGRLLTQGAAVLSAATADNDGEWQTGSLWLTADSLRNGGQIHSDGEVRITLPTADGDPLRPTLRAARQLAQDVEAIGAGRLSNTGVLTAGGDGRITGRGLDNAGTLAAGGALTLAAGDLTNAGRLESRTLSLTGDSLDNGGTLLAEQGGELTLGGGLHVGADGRLLSNGDWQVQAGTVTSLGQWQGKTLLLSAASLDNGGALLATDAVTLTLTQGYTGGAGSQVLGSGAVTLTADTVTQQGDIGGDRLALTTGTLTNGGRLVGLSQLDVTSRGRLTNRATGSLLGNGTAGVTATTLDNAGSVQADRLTLTADTVDNGGRVQGTSALTLNGVSRYTGTDGSQLLSGGTATLAIDNADNAGLWQAGELRFRGASLTSRGQITGLDSLTVDAASLTSTGQLTTRGLATLRGQRFDNGGTLTALGGFTARFSDSVTNQGGGQLLSGGTGSLTTGTLVNRGRWQSDRLTLTADTLRNPGSLLGLDDGNIQLTGAYVGEAGSQVGGNGALSLSAATIDQAGQWQARDVTLRATRLRNQGSITGAGQLNVTLDEQLENTAGATLLGGATSLSAASVSNAGQIQGRSGLTVQGGTLLDNQGGGQLLSGGQLALGATQLTNAGWVQGQDLTLTTAQLDNGGTLQAQSGLTLHLPQWTNRGTVQAGQLDITTDGALENRGTLLGLTRLALQAASLNNADGARLYSAGGLQLRAGQLVQEGQLAALGDLRADIGTPFTFTRTLAAGGQLTLAVTGDLVQAGTLQGHGVTVTSTGTLTQQGRIVAGGGNSLLSAAAISQTESGSIQGGGPLSLRATGNIVNRGFVGTAGDLLVQAGGVIENGSLLYGGGDLRLLSSALVNRFGNILAGGSLWIQRDAAGNASDSVLNSSGTIETQRGDITVRTGTLTNQREGLTVTESGSTAAELPSWAGGPIAHIPMSLFGYDEYGLYFEFDASGSLIPYISYYTTSKSADLKKIPVKGNNVVVSAQGGLSRINSANDLIVSASDVANSASSLIAQGNIVLRGNKLNNASYESGSTYQYLVYESTEMEMPEPGDVYYRPEMQLNGSYVSTYNSGGNVGGFNLRNSGPDDLRIRDYLIYRLRGEPVYENVVGQTYAATIQAGGAITASFSQNISNTSLQPGSGGFMPAMATPTLSGVSALTPVGAQADRGLNGGTAGNVSGSTLSGAGAGVALAGQTSRLNAGYSAVTRDGSVSSGSALNLVGIPAGPGTAGGAPVAGASLTPVAPGALALSDLQAALAQGLQQLGSPSLTDYPLPTSQNGLFVADTAGDSRYLIRTNPTLSQLGQVDNALFGDLRGLLGQTPGTTAPVERSPTLTDPTQVLGSSYLLGKLNLDAEHDYRFLGDAAFDTRYISNAVLSQTGQRYLNGVGSELAQMQQLMDTAAAEKSRLNLQLGVSLTPEQVAGLSHSLVWWENITVGGQTVLAPKLYLAQADKTNLQGSRIVANSVSLSAGGDIDNRGSTITAQDVLSIASGGNLTNSEGGLLNAGGALNLVALGNLTNSSATIQGNTVTLASVGGDIVNATTTNQWQTAAQDGRGRGSLTRTDIGQAGLISAQGGLTLQAGHDIALNGAQLSAGGPLQLAAGNDIRLTALSTLTDTVRQDGGATTERRSQGLVQSTVASGGDLSLSAGRDLSGTAAQLSAAGTLGLSAGRDLSLLSAGEEQFSSNAWNRHLDWQQTVTQQGTVLNAGEGLSLRAGQDLTLQGAQAETRGALTAQAGRDLSLLSATESRHDFFEETTVKKGFLSKTTTHTLRDTQQTTEKGTLLSAGSVALTAGHDIGVQGSAVAADGEVTLTAGNDITTTASVETYRQYEDVSRKKSGVFSGGGIGFTIGSTSLRQTLESAGTTQSQSVSTLGSTSGSVRLNAGQDVALMGTDIIAARDIDLSGRNVSVTPGHDIRRTTQTMEQKQSGLTIALSGSVGGALNSMVETVQAVSRESDSRLKTLAGVKAALSAGQGAQAARLAMAQREAAGTKAAAGGGEDGAQPQAVGVSISYGSQSSSSQQTRTQDTVSGSSVTAGDNLRIRATDGDITVVGSQLKAGQDLTLSATQDIRLLSGANTQHTEGSNQSRGGSIGVSIGVSASGSFGLSVSASVNAAKGNLRGDGLAHSESLLEAGRAAILSSGRDTTLQGAQVDAGAITARVGRDLLVRSEQDSDRYDSKQQSVSAGVTIPIYGGGGGASFSFSRDKVHSNFDSVQEQSGLFAGNGGYDISVGSHTQLDGGAIASTASADRNRLETGTLGFSNIDNRAEYSASHTGGGFSTSAPVGLQVLSNVGGLMLAGANQSGSSAGTTYAAVSDGALIIRDKAGQQQDVSGLSRDTAGANSGALNPIFDREKVEGKLRQAQVLSEIGAQVLDIASTEGAINATKAANARLAAAPAEARQAKADELATASPGKAVTQDAVTQALYQDYYNASLNESVYRTGGPVRQGIQAAVAALQGVLAGNVAQALTGAAAPYIAEEIHRQTTDAKGNTDVAANTLAHALLGAVVAQAGGNNALAGAAGEAGGELAARALMEALYPGKKADELNEDQRQLLSTLSTIAGGLAAGVVGNTGTDAVQGAQSAQVAVENNFLNKGRPVAFAEKLKACNGEPSCEQGVRKDMAKESAENIQKLKSCWDAGDSACVAAMRSQIETDGKAYSQLGVQDALAGRSYENSANWYADIIDQCGGKCGWLESALTKTAADGLTDAVYGALGAGGVKGGKTPDAVDTKTSGQTLVEQETDALERIGQNSKNSVDLSTKQSGDIYQQQLEKRMSDPAAYQEALDRIVSTPKGERPDPSTYLSSRYISEHLDLFKDGATKFMPESNFNRYGIAQVDGTSFVMPKTEANNLLSLANGNATILEKALGLDEGFLSKNKLLRVDIKEPKELNLRIPSGNEAGANNKWIPGGRLPNGNSEAIIDAKGLSDDKYTVSSVFSNERK</sequence>
<dbReference type="KEGG" id="ddd:Dda3937_04704"/>
<feature type="region of interest" description="Disordered" evidence="6">
    <location>
        <begin position="3220"/>
        <end position="3243"/>
    </location>
</feature>
<reference evidence="8 9" key="1">
    <citation type="journal article" date="2011" name="J. Bacteriol.">
        <title>Genome sequence of the plant-pathogenic bacterium Dickeya dadantii 3937.</title>
        <authorList>
            <person name="Glasner J.D."/>
            <person name="Yang C.H."/>
            <person name="Reverchon S."/>
            <person name="Hugouvieux-Cotte-Pattat N."/>
            <person name="Condemine G."/>
            <person name="Bohin J.P."/>
            <person name="Van Gijsegem F."/>
            <person name="Yang S."/>
            <person name="Franza T."/>
            <person name="Expert D."/>
            <person name="Plunkett G. III"/>
            <person name="San Francisco M.J."/>
            <person name="Charkowski A.O."/>
            <person name="Py B."/>
            <person name="Bell K."/>
            <person name="Rauscher L."/>
            <person name="Rodriguez-Palenzuela P."/>
            <person name="Toussaint A."/>
            <person name="Holeva M.C."/>
            <person name="He S.Y."/>
            <person name="Douet V."/>
            <person name="Boccara M."/>
            <person name="Blanco C."/>
            <person name="Toth I."/>
            <person name="Anderson B.D."/>
            <person name="Biehl B.S."/>
            <person name="Mau B."/>
            <person name="Flynn S.M."/>
            <person name="Barras F."/>
            <person name="Lindeberg M."/>
            <person name="Birch P.R."/>
            <person name="Tsuyumu S."/>
            <person name="Shi X."/>
            <person name="Hibbing M."/>
            <person name="Yap M.N."/>
            <person name="Carpentier M."/>
            <person name="Dassa E."/>
            <person name="Umehara M."/>
            <person name="Kim J.F."/>
            <person name="Rusch M."/>
            <person name="Soni P."/>
            <person name="Mayhew G.F."/>
            <person name="Fouts D.E."/>
            <person name="Gill S.R."/>
            <person name="Blattner F.R."/>
            <person name="Keen N.T."/>
            <person name="Perna N.T."/>
        </authorList>
    </citation>
    <scope>NUCLEOTIDE SEQUENCE [LARGE SCALE GENOMIC DNA]</scope>
    <source>
        <strain evidence="8 9">3937</strain>
    </source>
</reference>
<keyword evidence="9" id="KW-1185">Reference proteome</keyword>
<evidence type="ECO:0000256" key="4">
    <source>
        <dbReference type="ARBA" id="ARBA00023026"/>
    </source>
</evidence>
<keyword evidence="4" id="KW-0843">Virulence</keyword>
<evidence type="ECO:0000256" key="5">
    <source>
        <dbReference type="ARBA" id="ARBA00024043"/>
    </source>
</evidence>
<feature type="domain" description="Filamentous haemagglutinin FhaB/tRNA nuclease CdiA-like TPS" evidence="7">
    <location>
        <begin position="58"/>
        <end position="179"/>
    </location>
</feature>
<organism evidence="8 9">
    <name type="scientific">Dickeya dadantii (strain 3937)</name>
    <name type="common">Erwinia chrysanthemi (strain 3937)</name>
    <dbReference type="NCBI Taxonomy" id="198628"/>
    <lineage>
        <taxon>Bacteria</taxon>
        <taxon>Pseudomonadati</taxon>
        <taxon>Pseudomonadota</taxon>
        <taxon>Gammaproteobacteria</taxon>
        <taxon>Enterobacterales</taxon>
        <taxon>Pectobacteriaceae</taxon>
        <taxon>Dickeya</taxon>
    </lineage>
</organism>
<dbReference type="STRING" id="198628.Dda3937_04704"/>
<evidence type="ECO:0000313" key="9">
    <source>
        <dbReference type="Proteomes" id="UP000006859"/>
    </source>
</evidence>
<comment type="similarity">
    <text evidence="5">In the N-terminal section; belongs to the CdiA toxin family.</text>
</comment>
<evidence type="ECO:0000256" key="2">
    <source>
        <dbReference type="ARBA" id="ARBA00022656"/>
    </source>
</evidence>
<dbReference type="GO" id="GO:0003824">
    <property type="term" value="F:catalytic activity"/>
    <property type="evidence" value="ECO:0007669"/>
    <property type="project" value="UniProtKB-ARBA"/>
</dbReference>
<dbReference type="InterPro" id="IPR011050">
    <property type="entry name" value="Pectin_lyase_fold/virulence"/>
</dbReference>
<dbReference type="InterPro" id="IPR008638">
    <property type="entry name" value="FhaB/CdiA-like_TPS"/>
</dbReference>
<dbReference type="InterPro" id="IPR025157">
    <property type="entry name" value="Hemagglutinin_rpt"/>
</dbReference>
<dbReference type="Gene3D" id="2.160.20.10">
    <property type="entry name" value="Single-stranded right-handed beta-helix, Pectin lyase-like"/>
    <property type="match status" value="2"/>
</dbReference>
<comment type="subcellular location">
    <subcellularLocation>
        <location evidence="1">Target cell</location>
        <location evidence="1">Target cell cytoplasm</location>
    </subcellularLocation>
</comment>
<dbReference type="GO" id="GO:0090729">
    <property type="term" value="F:toxin activity"/>
    <property type="evidence" value="ECO:0007669"/>
    <property type="project" value="UniProtKB-KW"/>
</dbReference>
<feature type="compositionally biased region" description="Low complexity" evidence="6">
    <location>
        <begin position="3220"/>
        <end position="3239"/>
    </location>
</feature>
<keyword evidence="3" id="KW-1266">Target cell cytoplasm</keyword>
<dbReference type="SUPFAM" id="SSF51126">
    <property type="entry name" value="Pectin lyase-like"/>
    <property type="match status" value="1"/>
</dbReference>
<name>E0SCQ6_DICD3</name>
<dbReference type="HOGENOM" id="CLU_000043_2_2_6"/>
<dbReference type="NCBIfam" id="TIGR01901">
    <property type="entry name" value="adhes_NPXG"/>
    <property type="match status" value="1"/>
</dbReference>
<dbReference type="InterPro" id="IPR006914">
    <property type="entry name" value="VENN_dom"/>
</dbReference>
<dbReference type="InterPro" id="IPR010069">
    <property type="entry name" value="CdiA_FHA1_rpt"/>
</dbReference>
<dbReference type="PATRIC" id="fig|198628.6.peg.2354"/>
<dbReference type="Pfam" id="PF05594">
    <property type="entry name" value="Fil_haemagg"/>
    <property type="match status" value="10"/>
</dbReference>
<dbReference type="Pfam" id="PF04829">
    <property type="entry name" value="PT-VENN"/>
    <property type="match status" value="1"/>
</dbReference>
<proteinExistence type="inferred from homology"/>
<evidence type="ECO:0000256" key="6">
    <source>
        <dbReference type="SAM" id="MobiDB-lite"/>
    </source>
</evidence>
<dbReference type="NCBIfam" id="TIGR01731">
    <property type="entry name" value="fil_hemag_20aa"/>
    <property type="match status" value="29"/>
</dbReference>
<evidence type="ECO:0000313" key="8">
    <source>
        <dbReference type="EMBL" id="ADM98580.1"/>
    </source>
</evidence>
<keyword evidence="2" id="KW-0800">Toxin</keyword>
<dbReference type="Pfam" id="PF13332">
    <property type="entry name" value="Fil_haemagg_2"/>
    <property type="match status" value="4"/>
</dbReference>
<dbReference type="SMART" id="SM00912">
    <property type="entry name" value="Haemagg_act"/>
    <property type="match status" value="1"/>
</dbReference>
<evidence type="ECO:0000256" key="3">
    <source>
        <dbReference type="ARBA" id="ARBA00022913"/>
    </source>
</evidence>
<dbReference type="InterPro" id="IPR012334">
    <property type="entry name" value="Pectin_lyas_fold"/>
</dbReference>
<dbReference type="Pfam" id="PF05860">
    <property type="entry name" value="TPS"/>
    <property type="match status" value="1"/>
</dbReference>
<protein>
    <submittedName>
        <fullName evidence="8">Hemolysin/hemagglutinin-like protein</fullName>
    </submittedName>
</protein>
<dbReference type="EMBL" id="CP002038">
    <property type="protein sequence ID" value="ADM98580.1"/>
    <property type="molecule type" value="Genomic_DNA"/>
</dbReference>
<gene>
    <name evidence="8" type="ordered locus">Dda3937_04704</name>
</gene>
<evidence type="ECO:0000259" key="7">
    <source>
        <dbReference type="SMART" id="SM00912"/>
    </source>
</evidence>
<dbReference type="Proteomes" id="UP000006859">
    <property type="component" value="Chromosome"/>
</dbReference>
<dbReference type="eggNOG" id="COG3210">
    <property type="taxonomic scope" value="Bacteria"/>
</dbReference>
<dbReference type="InterPro" id="IPR008619">
    <property type="entry name" value="Filamentous_hemagglutn_rpt"/>
</dbReference>